<feature type="compositionally biased region" description="Basic residues" evidence="1">
    <location>
        <begin position="997"/>
        <end position="1007"/>
    </location>
</feature>
<feature type="region of interest" description="Disordered" evidence="1">
    <location>
        <begin position="681"/>
        <end position="826"/>
    </location>
</feature>
<sequence length="1091" mass="118449">MNPPRPRKPAPPPLASPPSCDRPLDAFESPPDYPPPSSQDAISSPSPFFPSVFPLPSIVVSSPDRSPQVYPSTEPATLTVHEQNSAPDSESSSDVSSIEFLSLDSSQGWKMDRELGPGLDERVVREFERQRAAESVSVLATPRPSVPSVALPPSPRMRLRCCSHCGSVCPQDGEDEHANDHGISMHRSPRSQKTTGRSPSDDFDFTTPPSSPMTSSPTSILGFSSPWASSVTLSLSRRPNATLGRPTFRPCIPSFLPHFGPSAISKDRPTSNLPTTRRYSSTEIWVAVATGGNPPTFPPRASSTPRFFLVLTLYPWPHIVYRPIAWPSGFKVLPIWGGVQEFGRRYSRAKWRGARRRALGSGRRRSWLQGATPLEKNGLVIVKIQAREVGGHAPARTSCLRIVQRVCRVSRATRPLPLAVPCTIEGERSTARSLWRVVGGRSTAACSPLLAVPSAPRSLTISLHLPSTHFLSRRPATMNDGAPVVTLASTLRLVLPQAVERKRSEARLFPEVKGHASLIVVAPATAMPQRRPAPSSQSPAPSEGPRHLPALPFYPFRCAFAFRGERLHPGPPLQHRAPVARPGPPSHTQTQVCPALLGQCSLPSANDPPPSRSRRRCLAFALCSEQPHLDHLTSHRGPSPDPLRSVEALRSKRRHCGPHAGHRGPTTMPTSLLAVSRPRRWPANKHNGPATKHNGLATKHNGPRLSIAAAPQRNGSAIKHNGQRGVGKPSPNKRRLLSNAARQHHVPLATPPTSTSRSPTSSNANVRRRVRSRRSKGTPTSSLLHRPLRCDDAAPPPVLPHSPPTSVPHPPRSRREPTRGQPGDTAQLHEVDGLALALPHSPHTSTLHPFRSRGEPTRVRRSDIARLREVDRPALAPHRRLALPSPLTPPFSNLLVHEGSRHADGKATPRGCARSTALPSHSHTHLTPIQPSRSRGEPTRGQRGDTARLREIDGLTIAPPPRTPLAPRSCAFDLPRTLKRNAFERKFAQHCSGSVARRPRTIRRRPRPREQATTAVLLLSTPPSSSARAGHAPRAPSKSTRERGARGRRGRTTAVPLSSMPPSPSARAVDARTTAVTLPSNAAVPFTRAGC</sequence>
<gene>
    <name evidence="2" type="ORF">SCP_1900020</name>
</gene>
<accession>A0A401H702</accession>
<reference evidence="2 3" key="1">
    <citation type="journal article" date="2018" name="Sci. Rep.">
        <title>Genome sequence of the cauliflower mushroom Sparassis crispa (Hanabiratake) and its association with beneficial usage.</title>
        <authorList>
            <person name="Kiyama R."/>
            <person name="Furutani Y."/>
            <person name="Kawaguchi K."/>
            <person name="Nakanishi T."/>
        </authorList>
    </citation>
    <scope>NUCLEOTIDE SEQUENCE [LARGE SCALE GENOMIC DNA]</scope>
</reference>
<feature type="region of interest" description="Disordered" evidence="1">
    <location>
        <begin position="569"/>
        <end position="591"/>
    </location>
</feature>
<feature type="compositionally biased region" description="Pro residues" evidence="1">
    <location>
        <begin position="794"/>
        <end position="810"/>
    </location>
</feature>
<dbReference type="AlphaFoldDB" id="A0A401H702"/>
<feature type="region of interest" description="Disordered" evidence="1">
    <location>
        <begin position="1"/>
        <end position="46"/>
    </location>
</feature>
<feature type="region of interest" description="Disordered" evidence="1">
    <location>
        <begin position="991"/>
        <end position="1071"/>
    </location>
</feature>
<feature type="region of interest" description="Disordered" evidence="1">
    <location>
        <begin position="900"/>
        <end position="947"/>
    </location>
</feature>
<dbReference type="Proteomes" id="UP000287166">
    <property type="component" value="Unassembled WGS sequence"/>
</dbReference>
<feature type="region of interest" description="Disordered" evidence="1">
    <location>
        <begin position="526"/>
        <end position="546"/>
    </location>
</feature>
<comment type="caution">
    <text evidence="2">The sequence shown here is derived from an EMBL/GenBank/DDBJ whole genome shotgun (WGS) entry which is preliminary data.</text>
</comment>
<feature type="compositionally biased region" description="Low complexity" evidence="1">
    <location>
        <begin position="206"/>
        <end position="219"/>
    </location>
</feature>
<feature type="compositionally biased region" description="Polar residues" evidence="1">
    <location>
        <begin position="917"/>
        <end position="933"/>
    </location>
</feature>
<dbReference type="InParanoid" id="A0A401H702"/>
<evidence type="ECO:0000313" key="2">
    <source>
        <dbReference type="EMBL" id="GBE90153.1"/>
    </source>
</evidence>
<dbReference type="STRING" id="139825.A0A401H702"/>
<dbReference type="RefSeq" id="XP_027621066.1">
    <property type="nucleotide sequence ID" value="XM_027765265.1"/>
</dbReference>
<protein>
    <submittedName>
        <fullName evidence="2">Uncharacterized protein</fullName>
    </submittedName>
</protein>
<name>A0A401H702_9APHY</name>
<proteinExistence type="predicted"/>
<feature type="region of interest" description="Disordered" evidence="1">
    <location>
        <begin position="60"/>
        <end position="110"/>
    </location>
</feature>
<dbReference type="EMBL" id="BFAD01000019">
    <property type="protein sequence ID" value="GBE90153.1"/>
    <property type="molecule type" value="Genomic_DNA"/>
</dbReference>
<feature type="compositionally biased region" description="Basic residues" evidence="1">
    <location>
        <begin position="766"/>
        <end position="776"/>
    </location>
</feature>
<feature type="compositionally biased region" description="Polar residues" evidence="1">
    <location>
        <begin position="69"/>
        <end position="84"/>
    </location>
</feature>
<feature type="region of interest" description="Disordered" evidence="1">
    <location>
        <begin position="839"/>
        <end position="859"/>
    </location>
</feature>
<evidence type="ECO:0000313" key="3">
    <source>
        <dbReference type="Proteomes" id="UP000287166"/>
    </source>
</evidence>
<feature type="region of interest" description="Disordered" evidence="1">
    <location>
        <begin position="176"/>
        <end position="219"/>
    </location>
</feature>
<keyword evidence="3" id="KW-1185">Reference proteome</keyword>
<feature type="compositionally biased region" description="Basic and acidic residues" evidence="1">
    <location>
        <begin position="934"/>
        <end position="947"/>
    </location>
</feature>
<organism evidence="2 3">
    <name type="scientific">Sparassis crispa</name>
    <dbReference type="NCBI Taxonomy" id="139825"/>
    <lineage>
        <taxon>Eukaryota</taxon>
        <taxon>Fungi</taxon>
        <taxon>Dikarya</taxon>
        <taxon>Basidiomycota</taxon>
        <taxon>Agaricomycotina</taxon>
        <taxon>Agaricomycetes</taxon>
        <taxon>Polyporales</taxon>
        <taxon>Sparassidaceae</taxon>
        <taxon>Sparassis</taxon>
    </lineage>
</organism>
<feature type="compositionally biased region" description="Low complexity" evidence="1">
    <location>
        <begin position="85"/>
        <end position="103"/>
    </location>
</feature>
<dbReference type="GeneID" id="38787070"/>
<evidence type="ECO:0000256" key="1">
    <source>
        <dbReference type="SAM" id="MobiDB-lite"/>
    </source>
</evidence>
<feature type="compositionally biased region" description="Low complexity" evidence="1">
    <location>
        <begin position="751"/>
        <end position="762"/>
    </location>
</feature>
<feature type="compositionally biased region" description="Low complexity" evidence="1">
    <location>
        <begin position="528"/>
        <end position="541"/>
    </location>
</feature>